<dbReference type="InterPro" id="IPR050188">
    <property type="entry name" value="RluA_PseudoU_synthase"/>
</dbReference>
<dbReference type="SMART" id="SM00363">
    <property type="entry name" value="S4"/>
    <property type="match status" value="1"/>
</dbReference>
<evidence type="ECO:0000313" key="10">
    <source>
        <dbReference type="Proteomes" id="UP000290921"/>
    </source>
</evidence>
<dbReference type="Gene3D" id="3.30.2350.10">
    <property type="entry name" value="Pseudouridine synthase"/>
    <property type="match status" value="1"/>
</dbReference>
<dbReference type="SUPFAM" id="SSF55174">
    <property type="entry name" value="Alpha-L RNA-binding motif"/>
    <property type="match status" value="1"/>
</dbReference>
<evidence type="ECO:0000256" key="5">
    <source>
        <dbReference type="PIRSR" id="PIRSR606225-1"/>
    </source>
</evidence>
<dbReference type="CDD" id="cd00165">
    <property type="entry name" value="S4"/>
    <property type="match status" value="1"/>
</dbReference>
<evidence type="ECO:0000256" key="6">
    <source>
        <dbReference type="PROSITE-ProRule" id="PRU00182"/>
    </source>
</evidence>
<dbReference type="EC" id="5.4.99.-" evidence="7"/>
<dbReference type="InterPro" id="IPR006225">
    <property type="entry name" value="PsdUridine_synth_RluC/D"/>
</dbReference>
<name>A0A4Q0VDY7_CLOTA</name>
<comment type="catalytic activity">
    <reaction evidence="1 7">
        <text>a uridine in RNA = a pseudouridine in RNA</text>
        <dbReference type="Rhea" id="RHEA:48348"/>
        <dbReference type="Rhea" id="RHEA-COMP:12068"/>
        <dbReference type="Rhea" id="RHEA-COMP:12069"/>
        <dbReference type="ChEBI" id="CHEBI:65314"/>
        <dbReference type="ChEBI" id="CHEBI:65315"/>
    </reaction>
</comment>
<dbReference type="PROSITE" id="PS50889">
    <property type="entry name" value="S4"/>
    <property type="match status" value="1"/>
</dbReference>
<proteinExistence type="inferred from homology"/>
<comment type="function">
    <text evidence="7">Responsible for synthesis of pseudouridine from uracil.</text>
</comment>
<organism evidence="9 10">
    <name type="scientific">Clostridium tetani</name>
    <dbReference type="NCBI Taxonomy" id="1513"/>
    <lineage>
        <taxon>Bacteria</taxon>
        <taxon>Bacillati</taxon>
        <taxon>Bacillota</taxon>
        <taxon>Clostridia</taxon>
        <taxon>Eubacteriales</taxon>
        <taxon>Clostridiaceae</taxon>
        <taxon>Clostridium</taxon>
    </lineage>
</organism>
<dbReference type="AlphaFoldDB" id="A0A4Q0VDY7"/>
<comment type="caution">
    <text evidence="9">The sequence shown here is derived from an EMBL/GenBank/DDBJ whole genome shotgun (WGS) entry which is preliminary data.</text>
</comment>
<feature type="active site" evidence="5">
    <location>
        <position position="140"/>
    </location>
</feature>
<dbReference type="GO" id="GO:0000455">
    <property type="term" value="P:enzyme-directed rRNA pseudouridine synthesis"/>
    <property type="evidence" value="ECO:0007669"/>
    <property type="project" value="UniProtKB-ARBA"/>
</dbReference>
<dbReference type="PROSITE" id="PS01129">
    <property type="entry name" value="PSI_RLU"/>
    <property type="match status" value="1"/>
</dbReference>
<dbReference type="NCBIfam" id="TIGR00005">
    <property type="entry name" value="rluA_subfam"/>
    <property type="match status" value="1"/>
</dbReference>
<dbReference type="EMBL" id="QMAP01000004">
    <property type="protein sequence ID" value="RXI49460.1"/>
    <property type="molecule type" value="Genomic_DNA"/>
</dbReference>
<evidence type="ECO:0000256" key="7">
    <source>
        <dbReference type="RuleBase" id="RU362028"/>
    </source>
</evidence>
<keyword evidence="3 6" id="KW-0694">RNA-binding</keyword>
<dbReference type="InterPro" id="IPR036986">
    <property type="entry name" value="S4_RNA-bd_sf"/>
</dbReference>
<accession>A0A4Q0VDY7</accession>
<evidence type="ECO:0000256" key="3">
    <source>
        <dbReference type="ARBA" id="ARBA00022884"/>
    </source>
</evidence>
<evidence type="ECO:0000256" key="2">
    <source>
        <dbReference type="ARBA" id="ARBA00010876"/>
    </source>
</evidence>
<reference evidence="9 10" key="1">
    <citation type="submission" date="2018-06" db="EMBL/GenBank/DDBJ databases">
        <title>Genome conservation of Clostridium tetani.</title>
        <authorList>
            <person name="Bruggemann H."/>
            <person name="Popoff M.R."/>
        </authorList>
    </citation>
    <scope>NUCLEOTIDE SEQUENCE [LARGE SCALE GENOMIC DNA]</scope>
    <source>
        <strain evidence="9 10">2017.061</strain>
    </source>
</reference>
<dbReference type="Proteomes" id="UP000290921">
    <property type="component" value="Unassembled WGS sequence"/>
</dbReference>
<evidence type="ECO:0000259" key="8">
    <source>
        <dbReference type="SMART" id="SM00363"/>
    </source>
</evidence>
<dbReference type="InterPro" id="IPR006224">
    <property type="entry name" value="PsdUridine_synth_RluA-like_CS"/>
</dbReference>
<dbReference type="CDD" id="cd02869">
    <property type="entry name" value="PseudoU_synth_RluA_like"/>
    <property type="match status" value="1"/>
</dbReference>
<evidence type="ECO:0000313" key="9">
    <source>
        <dbReference type="EMBL" id="RXI49460.1"/>
    </source>
</evidence>
<dbReference type="InterPro" id="IPR006145">
    <property type="entry name" value="PsdUridine_synth_RsuA/RluA"/>
</dbReference>
<dbReference type="SUPFAM" id="SSF55120">
    <property type="entry name" value="Pseudouridine synthase"/>
    <property type="match status" value="1"/>
</dbReference>
<evidence type="ECO:0000256" key="1">
    <source>
        <dbReference type="ARBA" id="ARBA00000073"/>
    </source>
</evidence>
<protein>
    <recommendedName>
        <fullName evidence="7">Pseudouridine synthase</fullName>
        <ecNumber evidence="7">5.4.99.-</ecNumber>
    </recommendedName>
</protein>
<dbReference type="Pfam" id="PF00849">
    <property type="entry name" value="PseudoU_synth_2"/>
    <property type="match status" value="1"/>
</dbReference>
<dbReference type="GO" id="GO:0003723">
    <property type="term" value="F:RNA binding"/>
    <property type="evidence" value="ECO:0007669"/>
    <property type="project" value="UniProtKB-KW"/>
</dbReference>
<dbReference type="FunFam" id="3.30.2350.10:FF:000006">
    <property type="entry name" value="Pseudouridine synthase"/>
    <property type="match status" value="1"/>
</dbReference>
<keyword evidence="4 7" id="KW-0413">Isomerase</keyword>
<gene>
    <name evidence="9" type="ORF">DP130_05235</name>
</gene>
<evidence type="ECO:0000256" key="4">
    <source>
        <dbReference type="ARBA" id="ARBA00023235"/>
    </source>
</evidence>
<dbReference type="GO" id="GO:0120159">
    <property type="term" value="F:rRNA pseudouridine synthase activity"/>
    <property type="evidence" value="ECO:0007669"/>
    <property type="project" value="UniProtKB-ARBA"/>
</dbReference>
<dbReference type="InterPro" id="IPR002942">
    <property type="entry name" value="S4_RNA-bd"/>
</dbReference>
<dbReference type="Gene3D" id="3.10.290.10">
    <property type="entry name" value="RNA-binding S4 domain"/>
    <property type="match status" value="1"/>
</dbReference>
<comment type="similarity">
    <text evidence="2 7">Belongs to the pseudouridine synthase RluA family.</text>
</comment>
<dbReference type="PANTHER" id="PTHR21600:SF44">
    <property type="entry name" value="RIBOSOMAL LARGE SUBUNIT PSEUDOURIDINE SYNTHASE D"/>
    <property type="match status" value="1"/>
</dbReference>
<dbReference type="PANTHER" id="PTHR21600">
    <property type="entry name" value="MITOCHONDRIAL RNA PSEUDOURIDINE SYNTHASE"/>
    <property type="match status" value="1"/>
</dbReference>
<sequence>MDMKIEEFLVKKEFENARLDLFIVENLKDKSRSFIKKLSDDKGIMVNDEIKKVNYKVKCGDIVKVLLPKEEGIYLEKENMDLNILYEDEDIIVINKPQGMVVHPGVGNTKGTLVNGLLAHCKSLSNINGEERPGIVHRIDKDTSGILVIAKTNRAHEHLANQLKDHSMLRVYMALTEGVIKEDMGTIDKDLGRNPSDRIKFAVVNEGKRAVTHYKVINRYNNNSLIECRLETGRTHQIRVHMSYIGHPIVGDPAYGYKRQKFKLKGQMLHAKKLGFIHPTNGEYMEFDSEIPEEFKKILEILEKQLK</sequence>
<dbReference type="InterPro" id="IPR020103">
    <property type="entry name" value="PsdUridine_synth_cat_dom_sf"/>
</dbReference>
<feature type="domain" description="RNA-binding S4" evidence="8">
    <location>
        <begin position="17"/>
        <end position="77"/>
    </location>
</feature>